<dbReference type="InterPro" id="IPR036396">
    <property type="entry name" value="Cyt_P450_sf"/>
</dbReference>
<keyword evidence="5" id="KW-1185">Reference proteome</keyword>
<evidence type="ECO:0000256" key="2">
    <source>
        <dbReference type="ARBA" id="ARBA00010617"/>
    </source>
</evidence>
<evidence type="ECO:0000256" key="3">
    <source>
        <dbReference type="RuleBase" id="RU000461"/>
    </source>
</evidence>
<dbReference type="InterPro" id="IPR017972">
    <property type="entry name" value="Cyt_P450_CS"/>
</dbReference>
<dbReference type="SUPFAM" id="SSF48264">
    <property type="entry name" value="Cytochrome P450"/>
    <property type="match status" value="1"/>
</dbReference>
<dbReference type="HOGENOM" id="CLU_033716_2_0_5"/>
<accession>A0A0D5LNN0</accession>
<dbReference type="InterPro" id="IPR001128">
    <property type="entry name" value="Cyt_P450"/>
</dbReference>
<protein>
    <recommendedName>
        <fullName evidence="6">Cytochrome P450</fullName>
    </recommendedName>
</protein>
<keyword evidence="3" id="KW-0349">Heme</keyword>
<dbReference type="GO" id="GO:0020037">
    <property type="term" value="F:heme binding"/>
    <property type="evidence" value="ECO:0007669"/>
    <property type="project" value="InterPro"/>
</dbReference>
<evidence type="ECO:0000256" key="1">
    <source>
        <dbReference type="ARBA" id="ARBA00001971"/>
    </source>
</evidence>
<dbReference type="AlphaFoldDB" id="A0A0D5LNN0"/>
<proteinExistence type="inferred from homology"/>
<keyword evidence="3" id="KW-0408">Iron</keyword>
<dbReference type="PROSITE" id="PS00086">
    <property type="entry name" value="CYTOCHROME_P450"/>
    <property type="match status" value="1"/>
</dbReference>
<dbReference type="Proteomes" id="UP000032611">
    <property type="component" value="Chromosome"/>
</dbReference>
<dbReference type="InterPro" id="IPR002397">
    <property type="entry name" value="Cyt_P450_B"/>
</dbReference>
<dbReference type="GO" id="GO:0016705">
    <property type="term" value="F:oxidoreductase activity, acting on paired donors, with incorporation or reduction of molecular oxygen"/>
    <property type="evidence" value="ECO:0007669"/>
    <property type="project" value="InterPro"/>
</dbReference>
<evidence type="ECO:0000313" key="4">
    <source>
        <dbReference type="EMBL" id="AJY45550.1"/>
    </source>
</evidence>
<dbReference type="EMBL" id="CP010803">
    <property type="protein sequence ID" value="AJY45550.1"/>
    <property type="molecule type" value="Genomic_DNA"/>
</dbReference>
<keyword evidence="3" id="KW-0560">Oxidoreductase</keyword>
<gene>
    <name evidence="4" type="ORF">TM49_07375</name>
</gene>
<dbReference type="PATRIC" id="fig|1486262.3.peg.1521"/>
<reference evidence="4 5" key="1">
    <citation type="journal article" date="2015" name="Genome Announc.">
        <title>Complete genome sequence of Martelella endophytica YC6887, which has antifungal activity associated with a halophyte.</title>
        <authorList>
            <person name="Khan A."/>
            <person name="Khan H."/>
            <person name="Chung E.J."/>
            <person name="Hossain M.T."/>
            <person name="Chung Y.R."/>
        </authorList>
    </citation>
    <scope>NUCLEOTIDE SEQUENCE [LARGE SCALE GENOMIC DNA]</scope>
    <source>
        <strain evidence="4">YC6887</strain>
    </source>
</reference>
<evidence type="ECO:0000313" key="5">
    <source>
        <dbReference type="Proteomes" id="UP000032611"/>
    </source>
</evidence>
<dbReference type="GO" id="GO:0004497">
    <property type="term" value="F:monooxygenase activity"/>
    <property type="evidence" value="ECO:0007669"/>
    <property type="project" value="UniProtKB-KW"/>
</dbReference>
<comment type="similarity">
    <text evidence="2 3">Belongs to the cytochrome P450 family.</text>
</comment>
<dbReference type="PANTHER" id="PTHR46696:SF1">
    <property type="entry name" value="CYTOCHROME P450 YJIB-RELATED"/>
    <property type="match status" value="1"/>
</dbReference>
<dbReference type="PRINTS" id="PR00359">
    <property type="entry name" value="BP450"/>
</dbReference>
<dbReference type="STRING" id="1486262.TM49_07375"/>
<name>A0A0D5LNN0_MAREN</name>
<keyword evidence="3" id="KW-0479">Metal-binding</keyword>
<dbReference type="PANTHER" id="PTHR46696">
    <property type="entry name" value="P450, PUTATIVE (EUROFUNG)-RELATED"/>
    <property type="match status" value="1"/>
</dbReference>
<comment type="cofactor">
    <cofactor evidence="1">
        <name>heme</name>
        <dbReference type="ChEBI" id="CHEBI:30413"/>
    </cofactor>
</comment>
<organism evidence="4 5">
    <name type="scientific">Martelella endophytica</name>
    <dbReference type="NCBI Taxonomy" id="1486262"/>
    <lineage>
        <taxon>Bacteria</taxon>
        <taxon>Pseudomonadati</taxon>
        <taxon>Pseudomonadota</taxon>
        <taxon>Alphaproteobacteria</taxon>
        <taxon>Hyphomicrobiales</taxon>
        <taxon>Aurantimonadaceae</taxon>
        <taxon>Martelella</taxon>
    </lineage>
</organism>
<sequence length="401" mass="43898">MPMFSSSINVPVVAACDLEADAHETFAWYRRSFPFIALDTGGYVVLRHGDVARLMHDPRLQATEIAMPAQAGITQGALFDIFAHGMLTANGEAHARRRSAVSRALAGQVSEQFRQHMRRAAQGLIEDCYARGRLELVSGYAEKLPVMALASLLGVGDADLLAFMQYVYAMNAFFRPKPTADQVAAAEAAGSWIRDYLDGLLADAERGRSHGFLARYAEFAGQERLSRLEALVQIVQLIIGGTESVRTALVAQIAHLMTNRDQWRAVCVDPTLVGKAVSEGLRFEPGIAGAIRVSVAEIEIDGLTLPAGQLVLLSSLSALRDETVFDRPNVFDISRPNLELSRLVFGGGAHRCVADVMGRIELEEALLALVERLPWLRIDGLPAFHGHMFVRSVGECWVCWE</sequence>
<dbReference type="GO" id="GO:0005506">
    <property type="term" value="F:iron ion binding"/>
    <property type="evidence" value="ECO:0007669"/>
    <property type="project" value="InterPro"/>
</dbReference>
<dbReference type="Gene3D" id="1.10.630.10">
    <property type="entry name" value="Cytochrome P450"/>
    <property type="match status" value="1"/>
</dbReference>
<dbReference type="Pfam" id="PF00067">
    <property type="entry name" value="p450"/>
    <property type="match status" value="1"/>
</dbReference>
<keyword evidence="3" id="KW-0503">Monooxygenase</keyword>
<evidence type="ECO:0008006" key="6">
    <source>
        <dbReference type="Google" id="ProtNLM"/>
    </source>
</evidence>
<dbReference type="KEGG" id="mey:TM49_07375"/>